<sequence>MQFEKERDFIKLPYIEGWLSIGLNTFLFISKYAIGLRINSISLQADAWHTLSDSLTSIILIFGIYLSAKPADEEHPFGHGRIEKITSLVIGIMLILVAINFLKESIVRITSKKEITFTFASILIQAICAVTKQSLAFFAFWAGKKSKINAIIADAWHHQSDAITSALFIIGVSLSKYIPFVDGYLGVLISFAILMTAMDVIKSSASPLIGEKVPEELIAKVTKEVSKVDSRITGLHHFHMHRYGNHIELTFHIRLPKEISLEEAHEITKKIENALIKEKIEATIHVEPYSGGEELQKTF</sequence>
<dbReference type="AlphaFoldDB" id="A0A7V4E475"/>
<name>A0A7V4E475_UNCW3</name>
<dbReference type="SUPFAM" id="SSF161111">
    <property type="entry name" value="Cation efflux protein transmembrane domain-like"/>
    <property type="match status" value="1"/>
</dbReference>
<comment type="subcellular location">
    <subcellularLocation>
        <location evidence="1">Membrane</location>
        <topology evidence="1">Multi-pass membrane protein</topology>
    </subcellularLocation>
</comment>
<dbReference type="InterPro" id="IPR027469">
    <property type="entry name" value="Cation_efflux_TMD_sf"/>
</dbReference>
<organism evidence="10">
    <name type="scientific">candidate division WOR-3 bacterium</name>
    <dbReference type="NCBI Taxonomy" id="2052148"/>
    <lineage>
        <taxon>Bacteria</taxon>
        <taxon>Bacteria division WOR-3</taxon>
    </lineage>
</organism>
<keyword evidence="4 7" id="KW-0812">Transmembrane</keyword>
<feature type="transmembrane region" description="Helical" evidence="7">
    <location>
        <begin position="85"/>
        <end position="102"/>
    </location>
</feature>
<gene>
    <name evidence="10" type="ORF">ENU66_05015</name>
</gene>
<dbReference type="InterPro" id="IPR002524">
    <property type="entry name" value="Cation_efflux"/>
</dbReference>
<feature type="domain" description="Cation efflux protein cytoplasmic" evidence="9">
    <location>
        <begin position="214"/>
        <end position="289"/>
    </location>
</feature>
<keyword evidence="6 7" id="KW-0472">Membrane</keyword>
<accession>A0A7V4E475</accession>
<protein>
    <submittedName>
        <fullName evidence="10">Cation transporter</fullName>
    </submittedName>
</protein>
<feature type="transmembrane region" description="Helical" evidence="7">
    <location>
        <begin position="122"/>
        <end position="141"/>
    </location>
</feature>
<dbReference type="GO" id="GO:0008324">
    <property type="term" value="F:monoatomic cation transmembrane transporter activity"/>
    <property type="evidence" value="ECO:0007669"/>
    <property type="project" value="InterPro"/>
</dbReference>
<evidence type="ECO:0000256" key="3">
    <source>
        <dbReference type="ARBA" id="ARBA00022448"/>
    </source>
</evidence>
<evidence type="ECO:0000259" key="9">
    <source>
        <dbReference type="Pfam" id="PF16916"/>
    </source>
</evidence>
<dbReference type="Gene3D" id="1.20.1510.10">
    <property type="entry name" value="Cation efflux protein transmembrane domain"/>
    <property type="match status" value="1"/>
</dbReference>
<proteinExistence type="inferred from homology"/>
<dbReference type="Pfam" id="PF16916">
    <property type="entry name" value="ZT_dimer"/>
    <property type="match status" value="1"/>
</dbReference>
<feature type="domain" description="Cation efflux protein transmembrane" evidence="8">
    <location>
        <begin position="18"/>
        <end position="208"/>
    </location>
</feature>
<evidence type="ECO:0000256" key="4">
    <source>
        <dbReference type="ARBA" id="ARBA00022692"/>
    </source>
</evidence>
<evidence type="ECO:0000256" key="7">
    <source>
        <dbReference type="SAM" id="Phobius"/>
    </source>
</evidence>
<evidence type="ECO:0000256" key="2">
    <source>
        <dbReference type="ARBA" id="ARBA00008114"/>
    </source>
</evidence>
<dbReference type="Pfam" id="PF01545">
    <property type="entry name" value="Cation_efflux"/>
    <property type="match status" value="1"/>
</dbReference>
<comment type="caution">
    <text evidence="10">The sequence shown here is derived from an EMBL/GenBank/DDBJ whole genome shotgun (WGS) entry which is preliminary data.</text>
</comment>
<dbReference type="PANTHER" id="PTHR43840:SF15">
    <property type="entry name" value="MITOCHONDRIAL METAL TRANSPORTER 1-RELATED"/>
    <property type="match status" value="1"/>
</dbReference>
<comment type="similarity">
    <text evidence="2">Belongs to the cation diffusion facilitator (CDF) transporter (TC 2.A.4) family.</text>
</comment>
<evidence type="ECO:0000259" key="8">
    <source>
        <dbReference type="Pfam" id="PF01545"/>
    </source>
</evidence>
<dbReference type="GO" id="GO:0016020">
    <property type="term" value="C:membrane"/>
    <property type="evidence" value="ECO:0007669"/>
    <property type="project" value="UniProtKB-SubCell"/>
</dbReference>
<keyword evidence="3" id="KW-0813">Transport</keyword>
<dbReference type="InterPro" id="IPR027470">
    <property type="entry name" value="Cation_efflux_CTD"/>
</dbReference>
<dbReference type="SUPFAM" id="SSF160240">
    <property type="entry name" value="Cation efflux protein cytoplasmic domain-like"/>
    <property type="match status" value="1"/>
</dbReference>
<feature type="transmembrane region" description="Helical" evidence="7">
    <location>
        <begin position="12"/>
        <end position="35"/>
    </location>
</feature>
<evidence type="ECO:0000313" key="10">
    <source>
        <dbReference type="EMBL" id="HGL17667.1"/>
    </source>
</evidence>
<dbReference type="InterPro" id="IPR058533">
    <property type="entry name" value="Cation_efflux_TM"/>
</dbReference>
<dbReference type="InterPro" id="IPR036837">
    <property type="entry name" value="Cation_efflux_CTD_sf"/>
</dbReference>
<evidence type="ECO:0000256" key="5">
    <source>
        <dbReference type="ARBA" id="ARBA00022989"/>
    </source>
</evidence>
<dbReference type="Gene3D" id="3.30.70.1350">
    <property type="entry name" value="Cation efflux protein, cytoplasmic domain"/>
    <property type="match status" value="1"/>
</dbReference>
<keyword evidence="5 7" id="KW-1133">Transmembrane helix</keyword>
<reference evidence="10" key="1">
    <citation type="journal article" date="2020" name="mSystems">
        <title>Genome- and Community-Level Interaction Insights into Carbon Utilization and Element Cycling Functions of Hydrothermarchaeota in Hydrothermal Sediment.</title>
        <authorList>
            <person name="Zhou Z."/>
            <person name="Liu Y."/>
            <person name="Xu W."/>
            <person name="Pan J."/>
            <person name="Luo Z.H."/>
            <person name="Li M."/>
        </authorList>
    </citation>
    <scope>NUCLEOTIDE SEQUENCE [LARGE SCALE GENOMIC DNA]</scope>
    <source>
        <strain evidence="10">SpSt-69</strain>
    </source>
</reference>
<evidence type="ECO:0000256" key="1">
    <source>
        <dbReference type="ARBA" id="ARBA00004141"/>
    </source>
</evidence>
<dbReference type="NCBIfam" id="TIGR01297">
    <property type="entry name" value="CDF"/>
    <property type="match status" value="1"/>
</dbReference>
<feature type="transmembrane region" description="Helical" evidence="7">
    <location>
        <begin position="162"/>
        <end position="178"/>
    </location>
</feature>
<dbReference type="FunFam" id="1.20.1510.10:FF:000006">
    <property type="entry name" value="Divalent cation efflux transporter"/>
    <property type="match status" value="1"/>
</dbReference>
<dbReference type="EMBL" id="DTDJ01000032">
    <property type="protein sequence ID" value="HGL17667.1"/>
    <property type="molecule type" value="Genomic_DNA"/>
</dbReference>
<dbReference type="PANTHER" id="PTHR43840">
    <property type="entry name" value="MITOCHONDRIAL METAL TRANSPORTER 1-RELATED"/>
    <property type="match status" value="1"/>
</dbReference>
<dbReference type="InterPro" id="IPR050291">
    <property type="entry name" value="CDF_Transporter"/>
</dbReference>
<evidence type="ECO:0000256" key="6">
    <source>
        <dbReference type="ARBA" id="ARBA00023136"/>
    </source>
</evidence>